<evidence type="ECO:0000256" key="1">
    <source>
        <dbReference type="ARBA" id="ARBA00006068"/>
    </source>
</evidence>
<keyword evidence="3" id="KW-0812">Transmembrane</keyword>
<dbReference type="AlphaFoldDB" id="A0A4Q9KQC3"/>
<sequence length="395" mass="41972">MTDLDDDLDWLYRRGRYADGSAAAPGADLSAQPTRRTPSPAVASQTRPAPRPRPVQASAPTRPVRAPRPATTGRRRRRWPLLVIGLLLLGLVGFVVYAVAVPMQAWSQMKHVAYVPDGNRPADQPGTLLLLTGSDSREGLTPEQKQKYGTGVEGANAADTIMLLYMPPSGRPALISIPRDSYVQIPGRKMNKINAAFSIGGPKLLTQTIEQNTGLRIDGYLSIGFGGFVTLIDSIGGIEQCPAYDIKDQDSHLDLKKGCQLMDGITALNYVRMRHADPLGDLGRVQRQRGMVAAVAKKVVTPTLLLDPGKYAATNKAGAAVLKAGEGTGLGEIAPAALAFLAISKGDGLTLTVPVSNPNLSTPAGSSVEWDKAKAAEMFAMVAKGDTAGLEKFKK</sequence>
<protein>
    <submittedName>
        <fullName evidence="5">LytR family transcriptional regulator</fullName>
    </submittedName>
</protein>
<dbReference type="InterPro" id="IPR050922">
    <property type="entry name" value="LytR/CpsA/Psr_CW_biosynth"/>
</dbReference>
<evidence type="ECO:0000256" key="2">
    <source>
        <dbReference type="SAM" id="MobiDB-lite"/>
    </source>
</evidence>
<comment type="caution">
    <text evidence="5">The sequence shown here is derived from an EMBL/GenBank/DDBJ whole genome shotgun (WGS) entry which is preliminary data.</text>
</comment>
<dbReference type="EMBL" id="SDMR01000001">
    <property type="protein sequence ID" value="TBT96260.1"/>
    <property type="molecule type" value="Genomic_DNA"/>
</dbReference>
<dbReference type="RefSeq" id="WP_131170672.1">
    <property type="nucleotide sequence ID" value="NZ_FXTL01000001.1"/>
</dbReference>
<keyword evidence="6" id="KW-1185">Reference proteome</keyword>
<feature type="domain" description="Cell envelope-related transcriptional attenuator" evidence="4">
    <location>
        <begin position="158"/>
        <end position="299"/>
    </location>
</feature>
<proteinExistence type="inferred from homology"/>
<dbReference type="Pfam" id="PF03816">
    <property type="entry name" value="LytR_cpsA_psr"/>
    <property type="match status" value="1"/>
</dbReference>
<feature type="compositionally biased region" description="Polar residues" evidence="2">
    <location>
        <begin position="31"/>
        <end position="47"/>
    </location>
</feature>
<dbReference type="Proteomes" id="UP000291933">
    <property type="component" value="Unassembled WGS sequence"/>
</dbReference>
<name>A0A4Q9KQC3_PROTD</name>
<evidence type="ECO:0000313" key="6">
    <source>
        <dbReference type="Proteomes" id="UP000291933"/>
    </source>
</evidence>
<gene>
    <name evidence="5" type="ORF">ET996_00910</name>
</gene>
<feature type="compositionally biased region" description="Low complexity" evidence="2">
    <location>
        <begin position="59"/>
        <end position="72"/>
    </location>
</feature>
<dbReference type="OrthoDB" id="9782542at2"/>
<dbReference type="PANTHER" id="PTHR33392:SF6">
    <property type="entry name" value="POLYISOPRENYL-TEICHOIC ACID--PEPTIDOGLYCAN TEICHOIC ACID TRANSFERASE TAGU"/>
    <property type="match status" value="1"/>
</dbReference>
<dbReference type="Gene3D" id="3.40.630.190">
    <property type="entry name" value="LCP protein"/>
    <property type="match status" value="1"/>
</dbReference>
<reference evidence="5 6" key="1">
    <citation type="submission" date="2019-01" db="EMBL/GenBank/DDBJ databases">
        <title>Lactibacter flavus gen. nov., sp. nov., a novel bacterium of the family Propionibacteriaceae isolated from raw milk and dairy products.</title>
        <authorList>
            <person name="Huptas C."/>
            <person name="Wenning M."/>
            <person name="Breitenwieser F."/>
            <person name="Doll E."/>
            <person name="Von Neubeck M."/>
            <person name="Busse H.-J."/>
            <person name="Scherer S."/>
        </authorList>
    </citation>
    <scope>NUCLEOTIDE SEQUENCE [LARGE SCALE GENOMIC DNA]</scope>
    <source>
        <strain evidence="5 6">DSM 22130</strain>
    </source>
</reference>
<accession>A0A4Q9KQC3</accession>
<dbReference type="PANTHER" id="PTHR33392">
    <property type="entry name" value="POLYISOPRENYL-TEICHOIC ACID--PEPTIDOGLYCAN TEICHOIC ACID TRANSFERASE TAGU"/>
    <property type="match status" value="1"/>
</dbReference>
<comment type="similarity">
    <text evidence="1">Belongs to the LytR/CpsA/Psr (LCP) family.</text>
</comment>
<feature type="region of interest" description="Disordered" evidence="2">
    <location>
        <begin position="20"/>
        <end position="72"/>
    </location>
</feature>
<dbReference type="NCBIfam" id="TIGR00350">
    <property type="entry name" value="lytR_cpsA_psr"/>
    <property type="match status" value="1"/>
</dbReference>
<keyword evidence="3" id="KW-1133">Transmembrane helix</keyword>
<evidence type="ECO:0000256" key="3">
    <source>
        <dbReference type="SAM" id="Phobius"/>
    </source>
</evidence>
<organism evidence="5 6">
    <name type="scientific">Propioniciclava tarda</name>
    <dbReference type="NCBI Taxonomy" id="433330"/>
    <lineage>
        <taxon>Bacteria</taxon>
        <taxon>Bacillati</taxon>
        <taxon>Actinomycetota</taxon>
        <taxon>Actinomycetes</taxon>
        <taxon>Propionibacteriales</taxon>
        <taxon>Propionibacteriaceae</taxon>
        <taxon>Propioniciclava</taxon>
    </lineage>
</organism>
<evidence type="ECO:0000313" key="5">
    <source>
        <dbReference type="EMBL" id="TBT96260.1"/>
    </source>
</evidence>
<keyword evidence="3" id="KW-0472">Membrane</keyword>
<feature type="transmembrane region" description="Helical" evidence="3">
    <location>
        <begin position="79"/>
        <end position="100"/>
    </location>
</feature>
<dbReference type="InterPro" id="IPR004474">
    <property type="entry name" value="LytR_CpsA_psr"/>
</dbReference>
<evidence type="ECO:0000259" key="4">
    <source>
        <dbReference type="Pfam" id="PF03816"/>
    </source>
</evidence>